<evidence type="ECO:0000313" key="2">
    <source>
        <dbReference type="EMBL" id="MDQ0176226.1"/>
    </source>
</evidence>
<name>A0ABT9WSG2_9BACI</name>
<keyword evidence="3" id="KW-1185">Reference proteome</keyword>
<evidence type="ECO:0000256" key="1">
    <source>
        <dbReference type="SAM" id="MobiDB-lite"/>
    </source>
</evidence>
<feature type="compositionally biased region" description="Acidic residues" evidence="1">
    <location>
        <begin position="180"/>
        <end position="203"/>
    </location>
</feature>
<sequence>MALTPIPELDMEQNVGFDGDDTAPIIHSIRWRHLPSRYMFKDVNDVISYHQHHPLVIDIKAHSVSYLDIHFLKGIGIASAKAYLRFSRATDAVLIEEPLQYGEKGTLLSIKDDPNNESLLTMKGISFTQKDLGDGTPLYDFMSMAEEGIYEVWIEVKTNTGNELHLRIPFQWSNLIATNPEEEPSEGEEHPEEENPPLEEEEKTETVDEYYVTIIEGDSPFTKRPSTHFRMAGVGMLMNPACFKRIETPKQPPIGKPSDDVVIGDTPVPSCSLKIHPQSTTKSIGESVTFTLKHANNSGILSIESSFDAASLEEIGEGTYNILKEGTFPITFTVVYQDGQECVVAGTVVGKFTCDLTVDMVTGPTVEVGETIEMNFNHGMNIEHVTDITVDTPPEVTQNGDNQFTSNTAGVYSVKVIATYGEHVCEKTVTLEFKEKEPDNVVACGDQTNGSKGYAEFFHPSTEEGIYYIEYDFDGAPDTMRVFAGDTLIYNTGSKVYKDGSPFAFYYKPSFGKLRVVMNEEGKIDSIWRYTMYCPSSDIPTEVIEHAPIVNEDMMKKPTATK</sequence>
<dbReference type="Proteomes" id="UP001223586">
    <property type="component" value="Unassembled WGS sequence"/>
</dbReference>
<protein>
    <submittedName>
        <fullName evidence="2">Uncharacterized protein</fullName>
    </submittedName>
</protein>
<proteinExistence type="predicted"/>
<evidence type="ECO:0000313" key="3">
    <source>
        <dbReference type="Proteomes" id="UP001223586"/>
    </source>
</evidence>
<dbReference type="EMBL" id="JAUSTT010000011">
    <property type="protein sequence ID" value="MDQ0176226.1"/>
    <property type="molecule type" value="Genomic_DNA"/>
</dbReference>
<accession>A0ABT9WSG2</accession>
<dbReference type="RefSeq" id="WP_307229223.1">
    <property type="nucleotide sequence ID" value="NZ_JAUSTT010000011.1"/>
</dbReference>
<feature type="region of interest" description="Disordered" evidence="1">
    <location>
        <begin position="180"/>
        <end position="205"/>
    </location>
</feature>
<gene>
    <name evidence="2" type="ORF">J2S08_002063</name>
</gene>
<reference evidence="2 3" key="1">
    <citation type="submission" date="2023-07" db="EMBL/GenBank/DDBJ databases">
        <title>Genomic Encyclopedia of Type Strains, Phase IV (KMG-IV): sequencing the most valuable type-strain genomes for metagenomic binning, comparative biology and taxonomic classification.</title>
        <authorList>
            <person name="Goeker M."/>
        </authorList>
    </citation>
    <scope>NUCLEOTIDE SEQUENCE [LARGE SCALE GENOMIC DNA]</scope>
    <source>
        <strain evidence="2 3">DSM 23837</strain>
    </source>
</reference>
<comment type="caution">
    <text evidence="2">The sequence shown here is derived from an EMBL/GenBank/DDBJ whole genome shotgun (WGS) entry which is preliminary data.</text>
</comment>
<organism evidence="2 3">
    <name type="scientific">Bacillus chungangensis</name>
    <dbReference type="NCBI Taxonomy" id="587633"/>
    <lineage>
        <taxon>Bacteria</taxon>
        <taxon>Bacillati</taxon>
        <taxon>Bacillota</taxon>
        <taxon>Bacilli</taxon>
        <taxon>Bacillales</taxon>
        <taxon>Bacillaceae</taxon>
        <taxon>Bacillus</taxon>
    </lineage>
</organism>